<evidence type="ECO:0000313" key="1">
    <source>
        <dbReference type="EnsemblMetazoa" id="GPAI039375-PA"/>
    </source>
</evidence>
<sequence length="105" mass="11920">MFPINFVLYVIHEKVAKPKMLTKVDQNSYIINSHTSPSCICLQKQTNVVIDLLMTESQSGLKFLQSISSSVCMKIFKSAVKCRPLQDLKVDRKSCIINKNENDPD</sequence>
<organism evidence="1 2">
    <name type="scientific">Glossina pallidipes</name>
    <name type="common">Tsetse fly</name>
    <dbReference type="NCBI Taxonomy" id="7398"/>
    <lineage>
        <taxon>Eukaryota</taxon>
        <taxon>Metazoa</taxon>
        <taxon>Ecdysozoa</taxon>
        <taxon>Arthropoda</taxon>
        <taxon>Hexapoda</taxon>
        <taxon>Insecta</taxon>
        <taxon>Pterygota</taxon>
        <taxon>Neoptera</taxon>
        <taxon>Endopterygota</taxon>
        <taxon>Diptera</taxon>
        <taxon>Brachycera</taxon>
        <taxon>Muscomorpha</taxon>
        <taxon>Hippoboscoidea</taxon>
        <taxon>Glossinidae</taxon>
        <taxon>Glossina</taxon>
    </lineage>
</organism>
<dbReference type="VEuPathDB" id="VectorBase:GPAI039375"/>
<reference evidence="2" key="1">
    <citation type="submission" date="2014-03" db="EMBL/GenBank/DDBJ databases">
        <authorList>
            <person name="Aksoy S."/>
            <person name="Warren W."/>
            <person name="Wilson R.K."/>
        </authorList>
    </citation>
    <scope>NUCLEOTIDE SEQUENCE [LARGE SCALE GENOMIC DNA]</scope>
    <source>
        <strain evidence="2">IAEA</strain>
    </source>
</reference>
<evidence type="ECO:0000313" key="2">
    <source>
        <dbReference type="Proteomes" id="UP000092445"/>
    </source>
</evidence>
<dbReference type="AlphaFoldDB" id="A0A1B0AAI7"/>
<dbReference type="EnsemblMetazoa" id="GPAI039375-RA">
    <property type="protein sequence ID" value="GPAI039375-PA"/>
    <property type="gene ID" value="GPAI039375"/>
</dbReference>
<accession>A0A1B0AAI7</accession>
<name>A0A1B0AAI7_GLOPL</name>
<reference evidence="1" key="2">
    <citation type="submission" date="2020-05" db="UniProtKB">
        <authorList>
            <consortium name="EnsemblMetazoa"/>
        </authorList>
    </citation>
    <scope>IDENTIFICATION</scope>
    <source>
        <strain evidence="1">IAEA</strain>
    </source>
</reference>
<proteinExistence type="predicted"/>
<dbReference type="Proteomes" id="UP000092445">
    <property type="component" value="Unassembled WGS sequence"/>
</dbReference>
<keyword evidence="2" id="KW-1185">Reference proteome</keyword>
<protein>
    <submittedName>
        <fullName evidence="1">Uncharacterized protein</fullName>
    </submittedName>
</protein>